<gene>
    <name evidence="2" type="ORF">B0X64_01710</name>
</gene>
<name>A0A4Y4XNG5_HELPX</name>
<dbReference type="InterPro" id="IPR043519">
    <property type="entry name" value="NT_sf"/>
</dbReference>
<keyword evidence="2" id="KW-0378">Hydrolase</keyword>
<dbReference type="GO" id="GO:0015969">
    <property type="term" value="P:guanosine tetraphosphate metabolic process"/>
    <property type="evidence" value="ECO:0007669"/>
    <property type="project" value="InterPro"/>
</dbReference>
<dbReference type="PANTHER" id="PTHR21262:SF36">
    <property type="entry name" value="BIFUNCTIONAL (P)PPGPP SYNTHASE_HYDROLASE SPOT"/>
    <property type="match status" value="1"/>
</dbReference>
<dbReference type="InterPro" id="IPR007685">
    <property type="entry name" value="RelA_SpoT"/>
</dbReference>
<dbReference type="SUPFAM" id="SSF81301">
    <property type="entry name" value="Nucleotidyltransferase"/>
    <property type="match status" value="1"/>
</dbReference>
<comment type="caution">
    <text evidence="2">The sequence shown here is derived from an EMBL/GenBank/DDBJ whole genome shotgun (WGS) entry which is preliminary data.</text>
</comment>
<sequence length="137" mass="16060">LKMQRKGAVNIDEILDLLAIRILLKNPIDCYKVLGIIHLNFKPIVSRFKDYIALPKENGYKTIHTTIFDESSVYEVQIRTFDMHMGAEYGNSAHWKYKAGGVDVDNEEHHEGMRWLQNFKYHDSDLKNDPKEFYELA</sequence>
<dbReference type="AlphaFoldDB" id="A0A4Y4XNG5"/>
<dbReference type="SMART" id="SM00954">
    <property type="entry name" value="RelA_SpoT"/>
    <property type="match status" value="1"/>
</dbReference>
<feature type="non-terminal residue" evidence="2">
    <location>
        <position position="137"/>
    </location>
</feature>
<protein>
    <submittedName>
        <fullName evidence="2">Penta-phosphate guanosine-3'-pyrophosphohydrolase</fullName>
    </submittedName>
</protein>
<dbReference type="EMBL" id="MUPN01000205">
    <property type="protein sequence ID" value="OOQ41221.1"/>
    <property type="molecule type" value="Genomic_DNA"/>
</dbReference>
<dbReference type="Proteomes" id="UP000319650">
    <property type="component" value="Unassembled WGS sequence"/>
</dbReference>
<dbReference type="GO" id="GO:0008728">
    <property type="term" value="F:GTP diphosphokinase activity"/>
    <property type="evidence" value="ECO:0007669"/>
    <property type="project" value="TreeGrafter"/>
</dbReference>
<evidence type="ECO:0000313" key="2">
    <source>
        <dbReference type="EMBL" id="OOQ41221.1"/>
    </source>
</evidence>
<accession>A0A4Y4XNG5</accession>
<evidence type="ECO:0000313" key="3">
    <source>
        <dbReference type="Proteomes" id="UP000319650"/>
    </source>
</evidence>
<evidence type="ECO:0000259" key="1">
    <source>
        <dbReference type="SMART" id="SM00954"/>
    </source>
</evidence>
<dbReference type="GO" id="GO:0005886">
    <property type="term" value="C:plasma membrane"/>
    <property type="evidence" value="ECO:0007669"/>
    <property type="project" value="TreeGrafter"/>
</dbReference>
<dbReference type="Gene3D" id="3.30.460.10">
    <property type="entry name" value="Beta Polymerase, domain 2"/>
    <property type="match status" value="1"/>
</dbReference>
<feature type="non-terminal residue" evidence="2">
    <location>
        <position position="1"/>
    </location>
</feature>
<feature type="domain" description="RelA/SpoT" evidence="1">
    <location>
        <begin position="2"/>
        <end position="101"/>
    </location>
</feature>
<dbReference type="GO" id="GO:0042594">
    <property type="term" value="P:response to starvation"/>
    <property type="evidence" value="ECO:0007669"/>
    <property type="project" value="TreeGrafter"/>
</dbReference>
<proteinExistence type="predicted"/>
<dbReference type="Pfam" id="PF04607">
    <property type="entry name" value="RelA_SpoT"/>
    <property type="match status" value="1"/>
</dbReference>
<dbReference type="GO" id="GO:0008893">
    <property type="term" value="F:guanosine-3',5'-bis(diphosphate) 3'-diphosphatase activity"/>
    <property type="evidence" value="ECO:0007669"/>
    <property type="project" value="TreeGrafter"/>
</dbReference>
<reference evidence="2 3" key="1">
    <citation type="journal article" date="2017" name="Front. Cell. Infect. Microbiol.">
        <title>Whole Genome Sequence and Phylogenetic Analysis Show Helicobacter pylori Strains from Latin America Have Followed a Unique Evolution Pathway.</title>
        <authorList>
            <person name="Munoz-Ramirez Z.Y."/>
            <person name="Mendez-Tenorio A."/>
            <person name="Kato I."/>
            <person name="Bravo M.M."/>
            <person name="Rizzato C."/>
            <person name="Thorell K."/>
            <person name="Torres R.C."/>
            <person name="Aviles-Jimenez F."/>
            <person name="Camorlinga M."/>
            <person name="Canzian F."/>
            <person name="Torres J."/>
        </authorList>
    </citation>
    <scope>NUCLEOTIDE SEQUENCE [LARGE SCALE GENOMIC DNA]</scope>
    <source>
        <strain evidence="2 3">CM22351</strain>
    </source>
</reference>
<dbReference type="CDD" id="cd05399">
    <property type="entry name" value="NT_Rel-Spo_like"/>
    <property type="match status" value="1"/>
</dbReference>
<organism evidence="2 3">
    <name type="scientific">Helicobacter pylori</name>
    <name type="common">Campylobacter pylori</name>
    <dbReference type="NCBI Taxonomy" id="210"/>
    <lineage>
        <taxon>Bacteria</taxon>
        <taxon>Pseudomonadati</taxon>
        <taxon>Campylobacterota</taxon>
        <taxon>Epsilonproteobacteria</taxon>
        <taxon>Campylobacterales</taxon>
        <taxon>Helicobacteraceae</taxon>
        <taxon>Helicobacter</taxon>
    </lineage>
</organism>
<dbReference type="PANTHER" id="PTHR21262">
    <property type="entry name" value="GUANOSINE-3',5'-BIS DIPHOSPHATE 3'-PYROPHOSPHOHYDROLASE"/>
    <property type="match status" value="1"/>
</dbReference>